<reference evidence="1" key="1">
    <citation type="submission" date="2020-06" db="EMBL/GenBank/DDBJ databases">
        <title>WGS assembly of Ceratodon purpureus strain R40.</title>
        <authorList>
            <person name="Carey S.B."/>
            <person name="Jenkins J."/>
            <person name="Shu S."/>
            <person name="Lovell J.T."/>
            <person name="Sreedasyam A."/>
            <person name="Maumus F."/>
            <person name="Tiley G.P."/>
            <person name="Fernandez-Pozo N."/>
            <person name="Barry K."/>
            <person name="Chen C."/>
            <person name="Wang M."/>
            <person name="Lipzen A."/>
            <person name="Daum C."/>
            <person name="Saski C.A."/>
            <person name="Payton A.C."/>
            <person name="Mcbreen J.C."/>
            <person name="Conrad R.E."/>
            <person name="Kollar L.M."/>
            <person name="Olsson S."/>
            <person name="Huttunen S."/>
            <person name="Landis J.B."/>
            <person name="Wickett N.J."/>
            <person name="Johnson M.G."/>
            <person name="Rensing S.A."/>
            <person name="Grimwood J."/>
            <person name="Schmutz J."/>
            <person name="Mcdaniel S.F."/>
        </authorList>
    </citation>
    <scope>NUCLEOTIDE SEQUENCE</scope>
    <source>
        <strain evidence="1">R40</strain>
    </source>
</reference>
<gene>
    <name evidence="1" type="ORF">KC19_12G114500</name>
</gene>
<proteinExistence type="predicted"/>
<accession>A0A8T0G636</accession>
<dbReference type="Proteomes" id="UP000822688">
    <property type="component" value="Chromosome 12"/>
</dbReference>
<keyword evidence="2" id="KW-1185">Reference proteome</keyword>
<evidence type="ECO:0000313" key="1">
    <source>
        <dbReference type="EMBL" id="KAG0554736.1"/>
    </source>
</evidence>
<dbReference type="EMBL" id="CM026433">
    <property type="protein sequence ID" value="KAG0554736.1"/>
    <property type="molecule type" value="Genomic_DNA"/>
</dbReference>
<sequence length="89" mass="10254">MEMDLLQCLHLLRSCKLTSTGFPLGTHCMCTLTERMMCLLTSGFLKRSSLPKTGGRRSMFNMLERSQSVDVTEYFYILEIYGYLDVRSP</sequence>
<dbReference type="AlphaFoldDB" id="A0A8T0G636"/>
<name>A0A8T0G636_CERPU</name>
<comment type="caution">
    <text evidence="1">The sequence shown here is derived from an EMBL/GenBank/DDBJ whole genome shotgun (WGS) entry which is preliminary data.</text>
</comment>
<organism evidence="1 2">
    <name type="scientific">Ceratodon purpureus</name>
    <name type="common">Fire moss</name>
    <name type="synonym">Dicranum purpureum</name>
    <dbReference type="NCBI Taxonomy" id="3225"/>
    <lineage>
        <taxon>Eukaryota</taxon>
        <taxon>Viridiplantae</taxon>
        <taxon>Streptophyta</taxon>
        <taxon>Embryophyta</taxon>
        <taxon>Bryophyta</taxon>
        <taxon>Bryophytina</taxon>
        <taxon>Bryopsida</taxon>
        <taxon>Dicranidae</taxon>
        <taxon>Pseudoditrichales</taxon>
        <taxon>Ditrichaceae</taxon>
        <taxon>Ceratodon</taxon>
    </lineage>
</organism>
<protein>
    <submittedName>
        <fullName evidence="1">Uncharacterized protein</fullName>
    </submittedName>
</protein>
<evidence type="ECO:0000313" key="2">
    <source>
        <dbReference type="Proteomes" id="UP000822688"/>
    </source>
</evidence>